<feature type="domain" description="Carboxylesterase type B" evidence="2">
    <location>
        <begin position="24"/>
        <end position="202"/>
    </location>
</feature>
<dbReference type="Pfam" id="PF00135">
    <property type="entry name" value="COesterase"/>
    <property type="match status" value="1"/>
</dbReference>
<reference evidence="3 4" key="1">
    <citation type="submission" date="2015-12" db="EMBL/GenBank/DDBJ databases">
        <title>Draft genome sequence of Moniliophthora roreri, the causal agent of frosty pod rot of cacao.</title>
        <authorList>
            <person name="Aime M.C."/>
            <person name="Diaz-Valderrama J.R."/>
            <person name="Kijpornyongpan T."/>
            <person name="Phillips-Mora W."/>
        </authorList>
    </citation>
    <scope>NUCLEOTIDE SEQUENCE [LARGE SCALE GENOMIC DNA]</scope>
    <source>
        <strain evidence="3 4">MCA 2952</strain>
    </source>
</reference>
<evidence type="ECO:0000313" key="3">
    <source>
        <dbReference type="EMBL" id="KTB46553.1"/>
    </source>
</evidence>
<evidence type="ECO:0000256" key="1">
    <source>
        <dbReference type="SAM" id="SignalP"/>
    </source>
</evidence>
<dbReference type="InterPro" id="IPR050309">
    <property type="entry name" value="Type-B_Carboxylest/Lipase"/>
</dbReference>
<comment type="caution">
    <text evidence="3">The sequence shown here is derived from an EMBL/GenBank/DDBJ whole genome shotgun (WGS) entry which is preliminary data.</text>
</comment>
<dbReference type="EMBL" id="LATX01000318">
    <property type="protein sequence ID" value="KTB46553.1"/>
    <property type="molecule type" value="Genomic_DNA"/>
</dbReference>
<dbReference type="InterPro" id="IPR019819">
    <property type="entry name" value="Carboxylesterase_B_CS"/>
</dbReference>
<evidence type="ECO:0000313" key="4">
    <source>
        <dbReference type="Proteomes" id="UP000054988"/>
    </source>
</evidence>
<keyword evidence="1" id="KW-0732">Signal</keyword>
<organism evidence="3 4">
    <name type="scientific">Moniliophthora roreri</name>
    <name type="common">Frosty pod rot fungus</name>
    <name type="synonym">Monilia roreri</name>
    <dbReference type="NCBI Taxonomy" id="221103"/>
    <lineage>
        <taxon>Eukaryota</taxon>
        <taxon>Fungi</taxon>
        <taxon>Dikarya</taxon>
        <taxon>Basidiomycota</taxon>
        <taxon>Agaricomycotina</taxon>
        <taxon>Agaricomycetes</taxon>
        <taxon>Agaricomycetidae</taxon>
        <taxon>Agaricales</taxon>
        <taxon>Marasmiineae</taxon>
        <taxon>Marasmiaceae</taxon>
        <taxon>Moniliophthora</taxon>
    </lineage>
</organism>
<protein>
    <recommendedName>
        <fullName evidence="2">Carboxylesterase type B domain-containing protein</fullName>
    </recommendedName>
</protein>
<gene>
    <name evidence="3" type="ORF">WG66_891</name>
</gene>
<accession>A0A0W0GDA0</accession>
<name>A0A0W0GDA0_MONRR</name>
<dbReference type="AlphaFoldDB" id="A0A0W0GDA0"/>
<feature type="signal peptide" evidence="1">
    <location>
        <begin position="1"/>
        <end position="20"/>
    </location>
</feature>
<dbReference type="InterPro" id="IPR002018">
    <property type="entry name" value="CarbesteraseB"/>
</dbReference>
<evidence type="ECO:0000259" key="2">
    <source>
        <dbReference type="Pfam" id="PF00135"/>
    </source>
</evidence>
<sequence>MHRPLKLSIPFLLLASLVSAATVKLGNTIIIGEDITTKGVEFFGGIPFADPPVGNLRLRPPVLKTFPDTPTFNATTFGAGCLQAPLADIPVSEDCLTINIIRPAGIDGADASLPIMAYVFGGGFLVDAPPQLNGSAIVARSVARGTPVIYVSFNYRLGPLGFPIGAEAAEKGALNLGLRDQLAALEWVQQNIAAFGGDKDKVPYLSRRTGLELSFTPANIIGDPLWFQRWLDRNLDAFFELESRELCQGRGMSLLNVPLSLMLAVLSTPHFPQILESGIAGTISIFNATHRQDDWDNFIAALPECKNAAPENTFDCLRKDDINSTHLLEAITASLSKAAEQYSFVPTLDGPDGLLADIPSEMLKKGQYSKIPFIAGNVLDEGPILTGPTNIADEKTLREALIRNFTVSPSGSSSPELDSAVDTILRHYPDIPALGCPFNTGNETFGLSTTYKRVEMNYVFGFANLPSSFVPSPSAAMFSEQIIDYWVSFTTSLDPNDGLGSERPIWPQYTVEAPLLLQLNGSNTAPLLDEYRKEQFEFVDSNSVIFRH</sequence>
<proteinExistence type="predicted"/>
<dbReference type="PROSITE" id="PS00941">
    <property type="entry name" value="CARBOXYLESTERASE_B_2"/>
    <property type="match status" value="1"/>
</dbReference>
<dbReference type="SUPFAM" id="SSF53474">
    <property type="entry name" value="alpha/beta-Hydrolases"/>
    <property type="match status" value="2"/>
</dbReference>
<dbReference type="InterPro" id="IPR029058">
    <property type="entry name" value="AB_hydrolase_fold"/>
</dbReference>
<dbReference type="Proteomes" id="UP000054988">
    <property type="component" value="Unassembled WGS sequence"/>
</dbReference>
<dbReference type="PANTHER" id="PTHR11559">
    <property type="entry name" value="CARBOXYLESTERASE"/>
    <property type="match status" value="1"/>
</dbReference>
<dbReference type="Gene3D" id="3.40.50.1820">
    <property type="entry name" value="alpha/beta hydrolase"/>
    <property type="match status" value="3"/>
</dbReference>
<feature type="chain" id="PRO_5006902603" description="Carboxylesterase type B domain-containing protein" evidence="1">
    <location>
        <begin position="21"/>
        <end position="548"/>
    </location>
</feature>